<dbReference type="RefSeq" id="WP_375517045.1">
    <property type="nucleotide sequence ID" value="NZ_JBHILI010000005.1"/>
</dbReference>
<keyword evidence="2" id="KW-0032">Aminotransferase</keyword>
<dbReference type="InterPro" id="IPR015421">
    <property type="entry name" value="PyrdxlP-dep_Trfase_major"/>
</dbReference>
<dbReference type="GO" id="GO:0008483">
    <property type="term" value="F:transaminase activity"/>
    <property type="evidence" value="ECO:0007669"/>
    <property type="project" value="UniProtKB-KW"/>
</dbReference>
<accession>A0ABV5BNP4</accession>
<name>A0ABV5BNP4_9LEPT</name>
<dbReference type="Proteomes" id="UP001580391">
    <property type="component" value="Unassembled WGS sequence"/>
</dbReference>
<protein>
    <submittedName>
        <fullName evidence="2">Pyridoxal phosphate-dependent aminotransferase</fullName>
    </submittedName>
</protein>
<sequence>MRSGEFSRFSDRFEYHPGQNELYKTLEEIKNSSEDWIDLTLSNPTKSGLIYPSEAILHSLSKAESLEYDPDPRGLLSARKAVVEYYREKEIHYSPEDLFLTSSSSEAYSYLIKLLCNPKDKILIPSPGYPLFEFLSLLDGVEFESYSLEENRNWSIDFQDLESKISENTKIVFVVSPNNPSGSILSPEDFSRLENLAIEKGFSIIIDEVFSDYIHDKKEHIPKTKSSKAPVFVVNGISKILALPQMKLSWIHIDGPDDWKEECKERLEIIADTYLGLSTPIQIALPDLFQWRKMIQSQIQRRIGRNLSVLEESANNENLIRYNPPLAGWYAILRSECFDPDEEICVRLLKEKKVLVHPGSMFGFAEGSGNLVLSLLSEPDPFREGIERIIDFAKSIRDRA</sequence>
<dbReference type="PANTHER" id="PTHR45744:SF2">
    <property type="entry name" value="TYROSINE AMINOTRANSFERASE"/>
    <property type="match status" value="1"/>
</dbReference>
<comment type="caution">
    <text evidence="2">The sequence shown here is derived from an EMBL/GenBank/DDBJ whole genome shotgun (WGS) entry which is preliminary data.</text>
</comment>
<dbReference type="SUPFAM" id="SSF53383">
    <property type="entry name" value="PLP-dependent transferases"/>
    <property type="match status" value="1"/>
</dbReference>
<dbReference type="Gene3D" id="3.90.1150.10">
    <property type="entry name" value="Aspartate Aminotransferase, domain 1"/>
    <property type="match status" value="1"/>
</dbReference>
<proteinExistence type="predicted"/>
<evidence type="ECO:0000313" key="2">
    <source>
        <dbReference type="EMBL" id="MFB5736780.1"/>
    </source>
</evidence>
<gene>
    <name evidence="2" type="ORF">ACE5IX_09695</name>
</gene>
<dbReference type="PANTHER" id="PTHR45744">
    <property type="entry name" value="TYROSINE AMINOTRANSFERASE"/>
    <property type="match status" value="1"/>
</dbReference>
<keyword evidence="2" id="KW-0808">Transferase</keyword>
<evidence type="ECO:0000313" key="3">
    <source>
        <dbReference type="Proteomes" id="UP001580391"/>
    </source>
</evidence>
<reference evidence="2 3" key="1">
    <citation type="submission" date="2024-09" db="EMBL/GenBank/DDBJ databases">
        <title>Taxonomic and Genotyping Characterization of Leptospira Strains isolated from Multiple Sources in Colombia highlights the importance of intermediate species.</title>
        <authorList>
            <person name="Torres Higuera L."/>
            <person name="Rojas Tapias D."/>
            <person name="Jimenez Velasquez S."/>
            <person name="Renjifo Ibanez C."/>
        </authorList>
    </citation>
    <scope>NUCLEOTIDE SEQUENCE [LARGE SCALE GENOMIC DNA]</scope>
    <source>
        <strain evidence="2 3">Lep080</strain>
    </source>
</reference>
<dbReference type="Gene3D" id="3.40.640.10">
    <property type="entry name" value="Type I PLP-dependent aspartate aminotransferase-like (Major domain)"/>
    <property type="match status" value="1"/>
</dbReference>
<dbReference type="InterPro" id="IPR015424">
    <property type="entry name" value="PyrdxlP-dep_Trfase"/>
</dbReference>
<dbReference type="InterPro" id="IPR004839">
    <property type="entry name" value="Aminotransferase_I/II_large"/>
</dbReference>
<organism evidence="2 3">
    <name type="scientific">Leptospira wolffii</name>
    <dbReference type="NCBI Taxonomy" id="409998"/>
    <lineage>
        <taxon>Bacteria</taxon>
        <taxon>Pseudomonadati</taxon>
        <taxon>Spirochaetota</taxon>
        <taxon>Spirochaetia</taxon>
        <taxon>Leptospirales</taxon>
        <taxon>Leptospiraceae</taxon>
        <taxon>Leptospira</taxon>
    </lineage>
</organism>
<evidence type="ECO:0000259" key="1">
    <source>
        <dbReference type="Pfam" id="PF00155"/>
    </source>
</evidence>
<feature type="domain" description="Aminotransferase class I/classII large" evidence="1">
    <location>
        <begin position="35"/>
        <end position="369"/>
    </location>
</feature>
<dbReference type="EMBL" id="JBHILJ010000004">
    <property type="protein sequence ID" value="MFB5736780.1"/>
    <property type="molecule type" value="Genomic_DNA"/>
</dbReference>
<dbReference type="CDD" id="cd00609">
    <property type="entry name" value="AAT_like"/>
    <property type="match status" value="1"/>
</dbReference>
<keyword evidence="3" id="KW-1185">Reference proteome</keyword>
<dbReference type="Pfam" id="PF00155">
    <property type="entry name" value="Aminotran_1_2"/>
    <property type="match status" value="1"/>
</dbReference>
<dbReference type="InterPro" id="IPR015422">
    <property type="entry name" value="PyrdxlP-dep_Trfase_small"/>
</dbReference>